<dbReference type="EMBL" id="BAABLM010000005">
    <property type="protein sequence ID" value="GAA4678572.1"/>
    <property type="molecule type" value="Genomic_DNA"/>
</dbReference>
<sequence length="202" mass="21230">MTTSNRFLNRLFLAVTGLIVLAVGVFLVLVALPGNVLLSWTKSARGQVATSLRDTPLTGFGATGGSWLTGLLAVLCLVVVIVALVAIFTRGRGRIDRILESDDTSGRIEISSRFAETAIVDALSDRRDVTSVAVTAYRLKKAPALKVRLRVTAGSSPKPVIEAASGVVQGLDRVLGEDKLIPVLLEVVGASAVRPGADSRVV</sequence>
<proteinExistence type="predicted"/>
<reference evidence="3" key="1">
    <citation type="journal article" date="2019" name="Int. J. Syst. Evol. Microbiol.">
        <title>The Global Catalogue of Microorganisms (GCM) 10K type strain sequencing project: providing services to taxonomists for standard genome sequencing and annotation.</title>
        <authorList>
            <consortium name="The Broad Institute Genomics Platform"/>
            <consortium name="The Broad Institute Genome Sequencing Center for Infectious Disease"/>
            <person name="Wu L."/>
            <person name="Ma J."/>
        </authorList>
    </citation>
    <scope>NUCLEOTIDE SEQUENCE [LARGE SCALE GENOMIC DNA]</scope>
    <source>
        <strain evidence="3">JCM 18956</strain>
    </source>
</reference>
<comment type="caution">
    <text evidence="2">The sequence shown here is derived from an EMBL/GenBank/DDBJ whole genome shotgun (WGS) entry which is preliminary data.</text>
</comment>
<dbReference type="Proteomes" id="UP001501295">
    <property type="component" value="Unassembled WGS sequence"/>
</dbReference>
<evidence type="ECO:0008006" key="4">
    <source>
        <dbReference type="Google" id="ProtNLM"/>
    </source>
</evidence>
<feature type="transmembrane region" description="Helical" evidence="1">
    <location>
        <begin position="12"/>
        <end position="32"/>
    </location>
</feature>
<evidence type="ECO:0000256" key="1">
    <source>
        <dbReference type="SAM" id="Phobius"/>
    </source>
</evidence>
<evidence type="ECO:0000313" key="3">
    <source>
        <dbReference type="Proteomes" id="UP001501295"/>
    </source>
</evidence>
<name>A0ABP8W267_9MICO</name>
<gene>
    <name evidence="2" type="ORF">GCM10025780_24350</name>
</gene>
<evidence type="ECO:0000313" key="2">
    <source>
        <dbReference type="EMBL" id="GAA4678572.1"/>
    </source>
</evidence>
<keyword evidence="3" id="KW-1185">Reference proteome</keyword>
<dbReference type="RefSeq" id="WP_345376164.1">
    <property type="nucleotide sequence ID" value="NZ_BAABLM010000005.1"/>
</dbReference>
<protein>
    <recommendedName>
        <fullName evidence="4">Alkaline shock response membrane anchor protein AmaP</fullName>
    </recommendedName>
</protein>
<keyword evidence="1" id="KW-0472">Membrane</keyword>
<organism evidence="2 3">
    <name type="scientific">Frondihabitans cladoniiphilus</name>
    <dbReference type="NCBI Taxonomy" id="715785"/>
    <lineage>
        <taxon>Bacteria</taxon>
        <taxon>Bacillati</taxon>
        <taxon>Actinomycetota</taxon>
        <taxon>Actinomycetes</taxon>
        <taxon>Micrococcales</taxon>
        <taxon>Microbacteriaceae</taxon>
        <taxon>Frondihabitans</taxon>
    </lineage>
</organism>
<keyword evidence="1" id="KW-1133">Transmembrane helix</keyword>
<feature type="transmembrane region" description="Helical" evidence="1">
    <location>
        <begin position="67"/>
        <end position="88"/>
    </location>
</feature>
<accession>A0ABP8W267</accession>
<keyword evidence="1" id="KW-0812">Transmembrane</keyword>